<dbReference type="PANTHER" id="PTHR35971">
    <property type="entry name" value="SI:DKEY-31G6.6"/>
    <property type="match status" value="1"/>
</dbReference>
<gene>
    <name evidence="10" type="primary">OBSL1</name>
</gene>
<protein>
    <submittedName>
        <fullName evidence="10">Obscurin-like protein 1</fullName>
    </submittedName>
</protein>
<keyword evidence="6" id="KW-0393">Immunoglobulin domain</keyword>
<feature type="domain" description="Ig-like" evidence="7">
    <location>
        <begin position="1078"/>
        <end position="1166"/>
    </location>
</feature>
<reference evidence="10" key="1">
    <citation type="submission" date="2025-08" db="UniProtKB">
        <authorList>
            <consortium name="RefSeq"/>
        </authorList>
    </citation>
    <scope>IDENTIFICATION</scope>
</reference>
<evidence type="ECO:0000256" key="2">
    <source>
        <dbReference type="ARBA" id="ARBA00022490"/>
    </source>
</evidence>
<feature type="domain" description="Ig-like" evidence="7">
    <location>
        <begin position="8"/>
        <end position="99"/>
    </location>
</feature>
<comment type="subcellular location">
    <subcellularLocation>
        <location evidence="1">Cytoplasm</location>
    </subcellularLocation>
</comment>
<feature type="domain" description="Ig-like" evidence="7">
    <location>
        <begin position="346"/>
        <end position="432"/>
    </location>
</feature>
<evidence type="ECO:0000256" key="3">
    <source>
        <dbReference type="ARBA" id="ARBA00022553"/>
    </source>
</evidence>
<organism evidence="9 10">
    <name type="scientific">Gekko japonicus</name>
    <name type="common">Schlegel's Japanese gecko</name>
    <dbReference type="NCBI Taxonomy" id="146911"/>
    <lineage>
        <taxon>Eukaryota</taxon>
        <taxon>Metazoa</taxon>
        <taxon>Chordata</taxon>
        <taxon>Craniata</taxon>
        <taxon>Vertebrata</taxon>
        <taxon>Euteleostomi</taxon>
        <taxon>Lepidosauria</taxon>
        <taxon>Squamata</taxon>
        <taxon>Bifurcata</taxon>
        <taxon>Gekkota</taxon>
        <taxon>Gekkonidae</taxon>
        <taxon>Gekkoninae</taxon>
        <taxon>Gekko</taxon>
    </lineage>
</organism>
<sequence length="1166" mass="128075">MDAFGGAPRFLAYPRTSTVQSGTNAILKWQVAGEPRPSIAWEKDGSALELPSGRMFVKADGDAYSLLVSRAGPADSGRYVCKAKNTVGETYAAATLKVETVELQPPGDPDTQPPVFLSRPVSARVTRGEDVTFACRVSGQLEWEKDGHKLRDIFESSHYKVSAEPGDWHSLHIYNTRLPDAGVYVCRARDRLGEAVAAAVLLVDSCVPHDGPLQNAPQNCHFKKQPEVHDDKPQRHRPGQNVIPEARQNGEVFPSLPTKKAFTVNEGKHAKFRCYVTGKPKPEIVWQKDGKVLSPGRRHLLYEDREGYFILKVLYCTARDCGLYVCTACNTAGHTLSAVRLHVKEPRLRFQMPLVDVEVLERQDAVLECQVPLETIPTVWYLEDKHLQPSPKYLMEEQGLLRRLTVRDARADDDGIYLCEMAGKGRSVGELSVRGEEMLEMPRKLDVMEGENAAFCVETQELVEASSWGRNGQELVEAPHTLIRSFGKTHLLVLVQVTRHDAGVITFTAGESQTSAQLRVKCAKRIPPSAPVAARMCMAHSNAALLTWCPPSDVHRSPPSSYILERQAVGDAEWVPCLTTDVASTVEVPGDGMPQEADYHFRVCSANQYGCSGHVEFPGAVHLVPRAHVQRGLQDVWVHVGEDAIFSVELSAAISGSWFLNGKRLEEEDQQCQITQSGVEHTMRISNVQLAAVESKVRFEAIGVKECAVLHVQAPQAHIITPVPEVRRHRTLLAGMPLVLECEVSIPDATICWLKDGNPVASEDGALAVQSEGNIRRLLIPSACSLDSGTYTCNAGDDAISFTVTVDEPPVTAVHSNAREAHAYRAGERVVLACELCRPDAPVHWYKDGKVVEESEAVLLESEGCHRRLVIPSAQMGDAGEFACDMGGDSVFFKVTVTEPPVKIVHSSAEEAHAYRAGERVVLACELSCPGALVRWYKDGEEVGESEALLLESEGPHRRLIIPSAQVHDAGEFACDAGGDSVFFNITVTEPPVQVVYSNADKAHAYQASERVVLACELSRPSVPVHWYKDGEEVEVGKDLLLENEGSHHRLVIPSARVQDTGEFVCDPHFPFLSLSEPVQVVYSNADKAHAYQASERVVLACELSRPSVPVHWYKDGEEVEVGKDLLLENEGSHHRLVIPSARVQDTGEFVCDASGDSIFFNITVT</sequence>
<evidence type="ECO:0000256" key="4">
    <source>
        <dbReference type="ARBA" id="ARBA00022737"/>
    </source>
</evidence>
<dbReference type="InterPro" id="IPR007110">
    <property type="entry name" value="Ig-like_dom"/>
</dbReference>
<evidence type="ECO:0000259" key="8">
    <source>
        <dbReference type="PROSITE" id="PS50853"/>
    </source>
</evidence>
<dbReference type="CDD" id="cd00063">
    <property type="entry name" value="FN3"/>
    <property type="match status" value="1"/>
</dbReference>
<evidence type="ECO:0000256" key="6">
    <source>
        <dbReference type="ARBA" id="ARBA00023319"/>
    </source>
</evidence>
<dbReference type="InterPro" id="IPR036179">
    <property type="entry name" value="Ig-like_dom_sf"/>
</dbReference>
<dbReference type="PROSITE" id="PS50835">
    <property type="entry name" value="IG_LIKE"/>
    <property type="match status" value="9"/>
</dbReference>
<dbReference type="Gene3D" id="2.60.40.10">
    <property type="entry name" value="Immunoglobulins"/>
    <property type="match status" value="12"/>
</dbReference>
<keyword evidence="3" id="KW-0597">Phosphoprotein</keyword>
<feature type="domain" description="Ig-like" evidence="7">
    <location>
        <begin position="254"/>
        <end position="337"/>
    </location>
</feature>
<dbReference type="Pfam" id="PF07679">
    <property type="entry name" value="I-set"/>
    <property type="match status" value="7"/>
</dbReference>
<keyword evidence="2" id="KW-0963">Cytoplasm</keyword>
<keyword evidence="4" id="KW-0677">Repeat</keyword>
<dbReference type="Pfam" id="PF13927">
    <property type="entry name" value="Ig_3"/>
    <property type="match status" value="2"/>
</dbReference>
<dbReference type="SMART" id="SM00408">
    <property type="entry name" value="IGc2"/>
    <property type="match status" value="9"/>
</dbReference>
<dbReference type="InterPro" id="IPR052385">
    <property type="entry name" value="Obscurin/Obscurin-like_Reg"/>
</dbReference>
<proteinExistence type="predicted"/>
<feature type="domain" description="Ig-like" evidence="7">
    <location>
        <begin position="900"/>
        <end position="989"/>
    </location>
</feature>
<dbReference type="GeneID" id="107113210"/>
<dbReference type="PROSITE" id="PS50853">
    <property type="entry name" value="FN3"/>
    <property type="match status" value="1"/>
</dbReference>
<dbReference type="Proteomes" id="UP000694871">
    <property type="component" value="Unplaced"/>
</dbReference>
<dbReference type="InterPro" id="IPR003599">
    <property type="entry name" value="Ig_sub"/>
</dbReference>
<dbReference type="RefSeq" id="XP_015269991.1">
    <property type="nucleotide sequence ID" value="XM_015414505.1"/>
</dbReference>
<keyword evidence="5" id="KW-1015">Disulfide bond</keyword>
<feature type="domain" description="Ig-like" evidence="7">
    <location>
        <begin position="715"/>
        <end position="805"/>
    </location>
</feature>
<dbReference type="InterPro" id="IPR003598">
    <property type="entry name" value="Ig_sub2"/>
</dbReference>
<dbReference type="InterPro" id="IPR036116">
    <property type="entry name" value="FN3_sf"/>
</dbReference>
<dbReference type="SUPFAM" id="SSF48726">
    <property type="entry name" value="Immunoglobulin"/>
    <property type="match status" value="11"/>
</dbReference>
<dbReference type="PANTHER" id="PTHR35971:SF5">
    <property type="entry name" value="OBSCURIN LIKE CYTOSKELETAL ADAPTOR 1"/>
    <property type="match status" value="1"/>
</dbReference>
<keyword evidence="9" id="KW-1185">Reference proteome</keyword>
<feature type="domain" description="Ig-like" evidence="7">
    <location>
        <begin position="991"/>
        <end position="1066"/>
    </location>
</feature>
<evidence type="ECO:0000259" key="7">
    <source>
        <dbReference type="PROSITE" id="PS50835"/>
    </source>
</evidence>
<name>A0ABM1K8F4_GEKJA</name>
<evidence type="ECO:0000256" key="5">
    <source>
        <dbReference type="ARBA" id="ARBA00023157"/>
    </source>
</evidence>
<evidence type="ECO:0000256" key="1">
    <source>
        <dbReference type="ARBA" id="ARBA00004496"/>
    </source>
</evidence>
<dbReference type="InterPro" id="IPR013098">
    <property type="entry name" value="Ig_I-set"/>
</dbReference>
<dbReference type="SMART" id="SM00409">
    <property type="entry name" value="IG"/>
    <property type="match status" value="11"/>
</dbReference>
<evidence type="ECO:0000313" key="9">
    <source>
        <dbReference type="Proteomes" id="UP000694871"/>
    </source>
</evidence>
<feature type="domain" description="Ig-like" evidence="7">
    <location>
        <begin position="113"/>
        <end position="197"/>
    </location>
</feature>
<dbReference type="SUPFAM" id="SSF49265">
    <property type="entry name" value="Fibronectin type III"/>
    <property type="match status" value="1"/>
</dbReference>
<feature type="non-terminal residue" evidence="10">
    <location>
        <position position="1166"/>
    </location>
</feature>
<feature type="domain" description="Fibronectin type-III" evidence="8">
    <location>
        <begin position="527"/>
        <end position="627"/>
    </location>
</feature>
<dbReference type="InterPro" id="IPR003961">
    <property type="entry name" value="FN3_dom"/>
</dbReference>
<accession>A0ABM1K8F4</accession>
<feature type="domain" description="Ig-like" evidence="7">
    <location>
        <begin position="809"/>
        <end position="898"/>
    </location>
</feature>
<evidence type="ECO:0000313" key="10">
    <source>
        <dbReference type="RefSeq" id="XP_015269991.1"/>
    </source>
</evidence>
<dbReference type="InterPro" id="IPR013783">
    <property type="entry name" value="Ig-like_fold"/>
</dbReference>